<dbReference type="Proteomes" id="UP000051586">
    <property type="component" value="Unassembled WGS sequence"/>
</dbReference>
<evidence type="ECO:0000313" key="2">
    <source>
        <dbReference type="EMBL" id="KRM92445.1"/>
    </source>
</evidence>
<accession>A0A0R2CLC8</accession>
<organism evidence="2 3">
    <name type="scientific">Fructilactobacillus florum DSM 22689 = JCM 16035</name>
    <dbReference type="NCBI Taxonomy" id="1423745"/>
    <lineage>
        <taxon>Bacteria</taxon>
        <taxon>Bacillati</taxon>
        <taxon>Bacillota</taxon>
        <taxon>Bacilli</taxon>
        <taxon>Lactobacillales</taxon>
        <taxon>Lactobacillaceae</taxon>
        <taxon>Fructilactobacillus</taxon>
    </lineage>
</organism>
<sequence length="95" mass="10346">MALNALVFLFSFLLAANGIFFLTHQNKSFLLFYPQNQPALQQILKISGSALLLIAVIGILAALLQSTSLTLIVLILGCIGCVVPELLIIQFMNKK</sequence>
<keyword evidence="1" id="KW-0472">Membrane</keyword>
<dbReference type="PATRIC" id="fig|1423745.4.peg.61"/>
<feature type="transmembrane region" description="Helical" evidence="1">
    <location>
        <begin position="43"/>
        <end position="63"/>
    </location>
</feature>
<keyword evidence="1" id="KW-0812">Transmembrane</keyword>
<name>A0A0R2CLC8_9LACO</name>
<comment type="caution">
    <text evidence="2">The sequence shown here is derived from an EMBL/GenBank/DDBJ whole genome shotgun (WGS) entry which is preliminary data.</text>
</comment>
<feature type="transmembrane region" description="Helical" evidence="1">
    <location>
        <begin position="69"/>
        <end position="89"/>
    </location>
</feature>
<proteinExistence type="predicted"/>
<protein>
    <submittedName>
        <fullName evidence="2">Uncharacterized protein</fullName>
    </submittedName>
</protein>
<keyword evidence="1" id="KW-1133">Transmembrane helix</keyword>
<dbReference type="RefSeq" id="WP_009166531.1">
    <property type="nucleotide sequence ID" value="NZ_AYZI01000001.1"/>
</dbReference>
<dbReference type="STRING" id="1423745.GCA_001311215_00597"/>
<gene>
    <name evidence="2" type="ORF">FC87_GL000057</name>
</gene>
<reference evidence="2 3" key="1">
    <citation type="journal article" date="2015" name="Genome Announc.">
        <title>Expanding the biotechnology potential of lactobacilli through comparative genomics of 213 strains and associated genera.</title>
        <authorList>
            <person name="Sun Z."/>
            <person name="Harris H.M."/>
            <person name="McCann A."/>
            <person name="Guo C."/>
            <person name="Argimon S."/>
            <person name="Zhang W."/>
            <person name="Yang X."/>
            <person name="Jeffery I.B."/>
            <person name="Cooney J.C."/>
            <person name="Kagawa T.F."/>
            <person name="Liu W."/>
            <person name="Song Y."/>
            <person name="Salvetti E."/>
            <person name="Wrobel A."/>
            <person name="Rasinkangas P."/>
            <person name="Parkhill J."/>
            <person name="Rea M.C."/>
            <person name="O'Sullivan O."/>
            <person name="Ritari J."/>
            <person name="Douillard F.P."/>
            <person name="Paul Ross R."/>
            <person name="Yang R."/>
            <person name="Briner A.E."/>
            <person name="Felis G.E."/>
            <person name="de Vos W.M."/>
            <person name="Barrangou R."/>
            <person name="Klaenhammer T.R."/>
            <person name="Caufield P.W."/>
            <person name="Cui Y."/>
            <person name="Zhang H."/>
            <person name="O'Toole P.W."/>
        </authorList>
    </citation>
    <scope>NUCLEOTIDE SEQUENCE [LARGE SCALE GENOMIC DNA]</scope>
    <source>
        <strain evidence="2 3">DSM 22689</strain>
    </source>
</reference>
<feature type="transmembrane region" description="Helical" evidence="1">
    <location>
        <begin position="6"/>
        <end position="23"/>
    </location>
</feature>
<evidence type="ECO:0000313" key="3">
    <source>
        <dbReference type="Proteomes" id="UP000051586"/>
    </source>
</evidence>
<evidence type="ECO:0000256" key="1">
    <source>
        <dbReference type="SAM" id="Phobius"/>
    </source>
</evidence>
<dbReference type="AlphaFoldDB" id="A0A0R2CLC8"/>
<dbReference type="EMBL" id="AYZI01000001">
    <property type="protein sequence ID" value="KRM92445.1"/>
    <property type="molecule type" value="Genomic_DNA"/>
</dbReference>